<evidence type="ECO:0000313" key="4">
    <source>
        <dbReference type="Proteomes" id="UP000680634"/>
    </source>
</evidence>
<keyword evidence="1" id="KW-0732">Signal</keyword>
<gene>
    <name evidence="3" type="ORF">JK232_02805</name>
</gene>
<feature type="domain" description="DUF4431" evidence="2">
    <location>
        <begin position="84"/>
        <end position="121"/>
    </location>
</feature>
<proteinExistence type="predicted"/>
<reference evidence="4" key="1">
    <citation type="submission" date="2023-07" db="EMBL/GenBank/DDBJ databases">
        <title>Genome-inferred correspondence between phylogeny and metabolic traits in the wild Drosophila gut microbiome.</title>
        <authorList>
            <person name="Bueno E."/>
            <person name="Blow F."/>
            <person name="Douglas A.E."/>
        </authorList>
    </citation>
    <scope>NUCLEOTIDE SEQUENCE [LARGE SCALE GENOMIC DNA]</scope>
    <source>
        <strain evidence="4">JGM97</strain>
    </source>
</reference>
<evidence type="ECO:0000259" key="2">
    <source>
        <dbReference type="Pfam" id="PF14485"/>
    </source>
</evidence>
<evidence type="ECO:0000313" key="3">
    <source>
        <dbReference type="EMBL" id="MBS0967815.1"/>
    </source>
</evidence>
<sequence length="127" mass="14265">MRSIILTFCALFACFSHADCFKNGDAVTLTGMLVSKTYQSPEDIPEPINKLVLELDEPLDCMVDVDKTFESWGKDITIFPPHAEKYKNIESLMYKHVRVSGKLVLAVTAYNFTAILLLANEMTIISN</sequence>
<dbReference type="Proteomes" id="UP000680634">
    <property type="component" value="Unassembled WGS sequence"/>
</dbReference>
<name>A0ABS5JCZ1_9GAMM</name>
<dbReference type="EMBL" id="JAERKB010000001">
    <property type="protein sequence ID" value="MBS0967815.1"/>
    <property type="molecule type" value="Genomic_DNA"/>
</dbReference>
<feature type="signal peptide" evidence="1">
    <location>
        <begin position="1"/>
        <end position="18"/>
    </location>
</feature>
<protein>
    <submittedName>
        <fullName evidence="3">DUF4431 domain-containing protein</fullName>
    </submittedName>
</protein>
<comment type="caution">
    <text evidence="3">The sequence shown here is derived from an EMBL/GenBank/DDBJ whole genome shotgun (WGS) entry which is preliminary data.</text>
</comment>
<keyword evidence="4" id="KW-1185">Reference proteome</keyword>
<accession>A0ABS5JCZ1</accession>
<evidence type="ECO:0000256" key="1">
    <source>
        <dbReference type="SAM" id="SignalP"/>
    </source>
</evidence>
<dbReference type="InterPro" id="IPR027826">
    <property type="entry name" value="DUF4431"/>
</dbReference>
<feature type="chain" id="PRO_5046781434" evidence="1">
    <location>
        <begin position="19"/>
        <end position="127"/>
    </location>
</feature>
<dbReference type="Pfam" id="PF14485">
    <property type="entry name" value="DUF4431"/>
    <property type="match status" value="1"/>
</dbReference>
<organism evidence="3 4">
    <name type="scientific">Nissabacter archeti</name>
    <dbReference type="NCBI Taxonomy" id="1917880"/>
    <lineage>
        <taxon>Bacteria</taxon>
        <taxon>Pseudomonadati</taxon>
        <taxon>Pseudomonadota</taxon>
        <taxon>Gammaproteobacteria</taxon>
        <taxon>Enterobacterales</taxon>
        <taxon>Yersiniaceae</taxon>
        <taxon>Nissabacter</taxon>
    </lineage>
</organism>
<dbReference type="RefSeq" id="WP_212588787.1">
    <property type="nucleotide sequence ID" value="NZ_JAERKB010000001.1"/>
</dbReference>